<keyword evidence="1" id="KW-0175">Coiled coil</keyword>
<evidence type="ECO:0000313" key="4">
    <source>
        <dbReference type="EMBL" id="RJF86427.1"/>
    </source>
</evidence>
<dbReference type="EMBL" id="QYUK01000011">
    <property type="protein sequence ID" value="RJF86427.1"/>
    <property type="molecule type" value="Genomic_DNA"/>
</dbReference>
<dbReference type="CDD" id="cd00338">
    <property type="entry name" value="Ser_Recombinase"/>
    <property type="match status" value="1"/>
</dbReference>
<dbReference type="InterPro" id="IPR038109">
    <property type="entry name" value="DNA_bind_recomb_sf"/>
</dbReference>
<comment type="caution">
    <text evidence="4">The sequence shown here is derived from an EMBL/GenBank/DDBJ whole genome shotgun (WGS) entry which is preliminary data.</text>
</comment>
<dbReference type="Pfam" id="PF13408">
    <property type="entry name" value="Zn_ribbon_recom"/>
    <property type="match status" value="1"/>
</dbReference>
<evidence type="ECO:0000313" key="5">
    <source>
        <dbReference type="Proteomes" id="UP000284605"/>
    </source>
</evidence>
<dbReference type="PANTHER" id="PTHR30461:SF23">
    <property type="entry name" value="DNA RECOMBINASE-RELATED"/>
    <property type="match status" value="1"/>
</dbReference>
<dbReference type="PROSITE" id="PS51737">
    <property type="entry name" value="RECOMBINASE_DNA_BIND"/>
    <property type="match status" value="1"/>
</dbReference>
<dbReference type="SMART" id="SM00857">
    <property type="entry name" value="Resolvase"/>
    <property type="match status" value="1"/>
</dbReference>
<dbReference type="Pfam" id="PF07508">
    <property type="entry name" value="Recombinase"/>
    <property type="match status" value="1"/>
</dbReference>
<name>A0A418W8T5_9PROT</name>
<dbReference type="GO" id="GO:0000150">
    <property type="term" value="F:DNA strand exchange activity"/>
    <property type="evidence" value="ECO:0007669"/>
    <property type="project" value="InterPro"/>
</dbReference>
<dbReference type="Gene3D" id="3.90.1750.20">
    <property type="entry name" value="Putative Large Serine Recombinase, Chain B, Domain 2"/>
    <property type="match status" value="1"/>
</dbReference>
<dbReference type="InterPro" id="IPR006119">
    <property type="entry name" value="Resolv_N"/>
</dbReference>
<dbReference type="GO" id="GO:0003677">
    <property type="term" value="F:DNA binding"/>
    <property type="evidence" value="ECO:0007669"/>
    <property type="project" value="InterPro"/>
</dbReference>
<dbReference type="AlphaFoldDB" id="A0A418W8T5"/>
<evidence type="ECO:0000256" key="1">
    <source>
        <dbReference type="SAM" id="Coils"/>
    </source>
</evidence>
<accession>A0A418W8T5</accession>
<feature type="coiled-coil region" evidence="1">
    <location>
        <begin position="408"/>
        <end position="438"/>
    </location>
</feature>
<dbReference type="PROSITE" id="PS51736">
    <property type="entry name" value="RECOMBINASES_3"/>
    <property type="match status" value="1"/>
</dbReference>
<dbReference type="InterPro" id="IPR011109">
    <property type="entry name" value="DNA_bind_recombinase_dom"/>
</dbReference>
<evidence type="ECO:0000259" key="2">
    <source>
        <dbReference type="PROSITE" id="PS51736"/>
    </source>
</evidence>
<proteinExistence type="predicted"/>
<dbReference type="Proteomes" id="UP000284605">
    <property type="component" value="Unassembled WGS sequence"/>
</dbReference>
<dbReference type="PANTHER" id="PTHR30461">
    <property type="entry name" value="DNA-INVERTASE FROM LAMBDOID PROPHAGE"/>
    <property type="match status" value="1"/>
</dbReference>
<dbReference type="InterPro" id="IPR050639">
    <property type="entry name" value="SSR_resolvase"/>
</dbReference>
<organism evidence="4 5">
    <name type="scientific">Oleomonas cavernae</name>
    <dbReference type="NCBI Taxonomy" id="2320859"/>
    <lineage>
        <taxon>Bacteria</taxon>
        <taxon>Pseudomonadati</taxon>
        <taxon>Pseudomonadota</taxon>
        <taxon>Alphaproteobacteria</taxon>
        <taxon>Acetobacterales</taxon>
        <taxon>Acetobacteraceae</taxon>
        <taxon>Oleomonas</taxon>
    </lineage>
</organism>
<feature type="domain" description="Recombinase" evidence="3">
    <location>
        <begin position="164"/>
        <end position="310"/>
    </location>
</feature>
<protein>
    <recommendedName>
        <fullName evidence="6">Recombinase family protein</fullName>
    </recommendedName>
</protein>
<dbReference type="InterPro" id="IPR025827">
    <property type="entry name" value="Zn_ribbon_recom_dom"/>
</dbReference>
<sequence>MAPAHACLPSGVPAMVRVAIYARYSSDRQTERSIEDQIRICRQRADREGWSVSGTFADHALSGASRQRPELLQMIARAGHGEFDIILAEALDRLSRDQEDTAWIHKGLNFRNIKIVTLSEGEITELHVGISSTMNAVFLKQLAAKTHRGQLGVVIDGRVAGGNAYGYDVVQRDGKIGRAGLPQRGHRAINVAEAAVIRQIFKDYIDGQSPRQIAHRLNAAGLPGPRGGAWTASLLLGNAERGIGLLRNALYVGRLIWNRQRFIKNPSTGKRQARLNPACEWIVHEVPQLRIIEDDMWDRAQARLLAQRKVFKQPEGATNRLNPLHRPRHLLSGLVRCGLCNGTMAIGASGRRLVCTSHRERGTCTNGRTVKQDVLQSRVLDGIKTHLAQPALIEHFVGEYVRLQNERRRSAVANRAGIENRLRRLEAKEQQLTRALLEQDDIAPLLAASKALAVELSAVRQELAAEPEPPPAIHPNIAGLYARKVAELESCLSDPATLDAARGLLTTMISHIVIHPGQARGAYDLELVGDLAALLELGSPRPQKSRSTGGMPDVAVSLVAGARFELTTFRL</sequence>
<evidence type="ECO:0008006" key="6">
    <source>
        <dbReference type="Google" id="ProtNLM"/>
    </source>
</evidence>
<dbReference type="SUPFAM" id="SSF53041">
    <property type="entry name" value="Resolvase-like"/>
    <property type="match status" value="1"/>
</dbReference>
<keyword evidence="5" id="KW-1185">Reference proteome</keyword>
<feature type="domain" description="Resolvase/invertase-type recombinase catalytic" evidence="2">
    <location>
        <begin position="17"/>
        <end position="170"/>
    </location>
</feature>
<reference evidence="4 5" key="1">
    <citation type="submission" date="2018-09" db="EMBL/GenBank/DDBJ databases">
        <authorList>
            <person name="Zhu H."/>
        </authorList>
    </citation>
    <scope>NUCLEOTIDE SEQUENCE [LARGE SCALE GENOMIC DNA]</scope>
    <source>
        <strain evidence="4 5">K1W22B-8</strain>
    </source>
</reference>
<dbReference type="InterPro" id="IPR036162">
    <property type="entry name" value="Resolvase-like_N_sf"/>
</dbReference>
<dbReference type="Pfam" id="PF00239">
    <property type="entry name" value="Resolvase"/>
    <property type="match status" value="1"/>
</dbReference>
<evidence type="ECO:0000259" key="3">
    <source>
        <dbReference type="PROSITE" id="PS51737"/>
    </source>
</evidence>
<gene>
    <name evidence="4" type="ORF">D3874_04795</name>
</gene>
<dbReference type="RefSeq" id="WP_119777065.1">
    <property type="nucleotide sequence ID" value="NZ_QYUK01000011.1"/>
</dbReference>
<dbReference type="Gene3D" id="3.40.50.1390">
    <property type="entry name" value="Resolvase, N-terminal catalytic domain"/>
    <property type="match status" value="1"/>
</dbReference>